<gene>
    <name evidence="3" type="ORF">LZG35_22105</name>
</gene>
<evidence type="ECO:0000313" key="4">
    <source>
        <dbReference type="Proteomes" id="UP001107961"/>
    </source>
</evidence>
<dbReference type="RefSeq" id="WP_233926247.1">
    <property type="nucleotide sequence ID" value="NZ_JAJVKT010000053.1"/>
</dbReference>
<keyword evidence="2" id="KW-0812">Transmembrane</keyword>
<sequence length="147" mass="16133">MTTLNQEQHHKAENARHWVAASAESQSLSERGSVRPNEAVRPAESQHTGGDPLRVKVIRSWMKRGGPGRQVAVILAALLIGVPVALLILEPLLSVIVMVVVGIFMVRALAHGNSLATDDKEDDFSYHSDGYYGDGHVYDWKHGIEDD</sequence>
<organism evidence="3 4">
    <name type="scientific">Alloalcanivorax xenomutans</name>
    <dbReference type="NCBI Taxonomy" id="1094342"/>
    <lineage>
        <taxon>Bacteria</taxon>
        <taxon>Pseudomonadati</taxon>
        <taxon>Pseudomonadota</taxon>
        <taxon>Gammaproteobacteria</taxon>
        <taxon>Oceanospirillales</taxon>
        <taxon>Alcanivoracaceae</taxon>
        <taxon>Alloalcanivorax</taxon>
    </lineage>
</organism>
<proteinExistence type="predicted"/>
<feature type="transmembrane region" description="Helical" evidence="2">
    <location>
        <begin position="92"/>
        <end position="110"/>
    </location>
</feature>
<keyword evidence="2" id="KW-0472">Membrane</keyword>
<keyword evidence="4" id="KW-1185">Reference proteome</keyword>
<dbReference type="Proteomes" id="UP001107961">
    <property type="component" value="Unassembled WGS sequence"/>
</dbReference>
<accession>A0A9Q3ZGQ9</accession>
<dbReference type="EMBL" id="JAJVKT010000053">
    <property type="protein sequence ID" value="MCE7511336.1"/>
    <property type="molecule type" value="Genomic_DNA"/>
</dbReference>
<comment type="caution">
    <text evidence="3">The sequence shown here is derived from an EMBL/GenBank/DDBJ whole genome shotgun (WGS) entry which is preliminary data.</text>
</comment>
<evidence type="ECO:0008006" key="5">
    <source>
        <dbReference type="Google" id="ProtNLM"/>
    </source>
</evidence>
<keyword evidence="2" id="KW-1133">Transmembrane helix</keyword>
<evidence type="ECO:0000313" key="3">
    <source>
        <dbReference type="EMBL" id="MCE7511336.1"/>
    </source>
</evidence>
<feature type="region of interest" description="Disordered" evidence="1">
    <location>
        <begin position="26"/>
        <end position="51"/>
    </location>
</feature>
<protein>
    <recommendedName>
        <fullName evidence="5">DUF3742 family protein</fullName>
    </recommendedName>
</protein>
<reference evidence="3" key="1">
    <citation type="submission" date="2022-01" db="EMBL/GenBank/DDBJ databases">
        <authorList>
            <person name="Karlyshev A.V."/>
            <person name="Jaspars M."/>
        </authorList>
    </citation>
    <scope>NUCLEOTIDE SEQUENCE</scope>
    <source>
        <strain evidence="3">AGSA3-2</strain>
    </source>
</reference>
<evidence type="ECO:0000256" key="1">
    <source>
        <dbReference type="SAM" id="MobiDB-lite"/>
    </source>
</evidence>
<dbReference type="AlphaFoldDB" id="A0A9Q3ZGQ9"/>
<evidence type="ECO:0000256" key="2">
    <source>
        <dbReference type="SAM" id="Phobius"/>
    </source>
</evidence>
<name>A0A9Q3ZGQ9_9GAMM</name>
<feature type="transmembrane region" description="Helical" evidence="2">
    <location>
        <begin position="68"/>
        <end position="86"/>
    </location>
</feature>